<evidence type="ECO:0000313" key="2">
    <source>
        <dbReference type="EMBL" id="TQL64979.1"/>
    </source>
</evidence>
<dbReference type="GO" id="GO:0035312">
    <property type="term" value="F:5'-3' DNA exonuclease activity"/>
    <property type="evidence" value="ECO:0007669"/>
    <property type="project" value="TreeGrafter"/>
</dbReference>
<accession>A0A542ZXF2</accession>
<feature type="domain" description="Polymerase/histidinol phosphatase N-terminal" evidence="1">
    <location>
        <begin position="19"/>
        <end position="84"/>
    </location>
</feature>
<organism evidence="2 3">
    <name type="scientific">Rarobacter faecitabidus</name>
    <dbReference type="NCBI Taxonomy" id="13243"/>
    <lineage>
        <taxon>Bacteria</taxon>
        <taxon>Bacillati</taxon>
        <taxon>Actinomycetota</taxon>
        <taxon>Actinomycetes</taxon>
        <taxon>Micrococcales</taxon>
        <taxon>Rarobacteraceae</taxon>
        <taxon>Rarobacter</taxon>
    </lineage>
</organism>
<dbReference type="SMART" id="SM00481">
    <property type="entry name" value="POLIIIAc"/>
    <property type="match status" value="1"/>
</dbReference>
<dbReference type="Gene3D" id="1.10.150.650">
    <property type="match status" value="1"/>
</dbReference>
<name>A0A542ZXF2_RARFA</name>
<gene>
    <name evidence="2" type="ORF">FB461_1512</name>
</gene>
<comment type="caution">
    <text evidence="2">The sequence shown here is derived from an EMBL/GenBank/DDBJ whole genome shotgun (WGS) entry which is preliminary data.</text>
</comment>
<reference evidence="2 3" key="1">
    <citation type="submission" date="2019-06" db="EMBL/GenBank/DDBJ databases">
        <title>Sequencing the genomes of 1000 actinobacteria strains.</title>
        <authorList>
            <person name="Klenk H.-P."/>
        </authorList>
    </citation>
    <scope>NUCLEOTIDE SEQUENCE [LARGE SCALE GENOMIC DNA]</scope>
    <source>
        <strain evidence="2 3">DSM 4813</strain>
    </source>
</reference>
<dbReference type="PANTHER" id="PTHR42924">
    <property type="entry name" value="EXONUCLEASE"/>
    <property type="match status" value="1"/>
</dbReference>
<dbReference type="InterPro" id="IPR016195">
    <property type="entry name" value="Pol/histidinol_Pase-like"/>
</dbReference>
<dbReference type="InterPro" id="IPR052018">
    <property type="entry name" value="PHP_domain"/>
</dbReference>
<sequence>MKDGRCVGYGSGMTNPPRIDLHAHTSASDGTETPTQLILAAVGAGLDVVAITDHDTTSGWDEAAASAGNAGIGLVRGVEASTVYDGIKVHLLGYLFDPANPELVAEFERVRESRLARGEAMTAKLGRDFPITWADVQGQAPAGATAGRPHIADALVAAGVVRSRDEAFAGILSQHGPYYVHHHSIDTVHAIRLLLAAGGVPVIAHPGAAKRGPTLAPRHLAELADAGLRGLEVDHRDHTDEMRSRLRAIAAELGLIATGSSDYHGTGKRNRLGENLTDPAALARIVDEASGVPLI</sequence>
<dbReference type="Pfam" id="PF02811">
    <property type="entry name" value="PHP"/>
    <property type="match status" value="1"/>
</dbReference>
<proteinExistence type="predicted"/>
<dbReference type="InterPro" id="IPR004013">
    <property type="entry name" value="PHP_dom"/>
</dbReference>
<dbReference type="SUPFAM" id="SSF89550">
    <property type="entry name" value="PHP domain-like"/>
    <property type="match status" value="1"/>
</dbReference>
<protein>
    <recommendedName>
        <fullName evidence="1">Polymerase/histidinol phosphatase N-terminal domain-containing protein</fullName>
    </recommendedName>
</protein>
<dbReference type="Gene3D" id="3.20.20.140">
    <property type="entry name" value="Metal-dependent hydrolases"/>
    <property type="match status" value="1"/>
</dbReference>
<dbReference type="AlphaFoldDB" id="A0A542ZXF2"/>
<evidence type="ECO:0000313" key="3">
    <source>
        <dbReference type="Proteomes" id="UP000315389"/>
    </source>
</evidence>
<dbReference type="GO" id="GO:0004534">
    <property type="term" value="F:5'-3' RNA exonuclease activity"/>
    <property type="evidence" value="ECO:0007669"/>
    <property type="project" value="TreeGrafter"/>
</dbReference>
<dbReference type="PANTHER" id="PTHR42924:SF3">
    <property type="entry name" value="POLYMERASE_HISTIDINOL PHOSPHATASE N-TERMINAL DOMAIN-CONTAINING PROTEIN"/>
    <property type="match status" value="1"/>
</dbReference>
<keyword evidence="3" id="KW-1185">Reference proteome</keyword>
<dbReference type="EMBL" id="VFOS01000001">
    <property type="protein sequence ID" value="TQL64979.1"/>
    <property type="molecule type" value="Genomic_DNA"/>
</dbReference>
<evidence type="ECO:0000259" key="1">
    <source>
        <dbReference type="SMART" id="SM00481"/>
    </source>
</evidence>
<dbReference type="CDD" id="cd07438">
    <property type="entry name" value="PHP_HisPPase_AMP"/>
    <property type="match status" value="1"/>
</dbReference>
<dbReference type="Proteomes" id="UP000315389">
    <property type="component" value="Unassembled WGS sequence"/>
</dbReference>
<dbReference type="InterPro" id="IPR003141">
    <property type="entry name" value="Pol/His_phosphatase_N"/>
</dbReference>